<comment type="caution">
    <text evidence="1">The sequence shown here is derived from an EMBL/GenBank/DDBJ whole genome shotgun (WGS) entry which is preliminary data.</text>
</comment>
<dbReference type="AlphaFoldDB" id="A0A0F9GUE5"/>
<evidence type="ECO:0000313" key="1">
    <source>
        <dbReference type="EMBL" id="KKM02450.1"/>
    </source>
</evidence>
<accession>A0A0F9GUE5</accession>
<organism evidence="1">
    <name type="scientific">marine sediment metagenome</name>
    <dbReference type="NCBI Taxonomy" id="412755"/>
    <lineage>
        <taxon>unclassified sequences</taxon>
        <taxon>metagenomes</taxon>
        <taxon>ecological metagenomes</taxon>
    </lineage>
</organism>
<protein>
    <submittedName>
        <fullName evidence="1">Uncharacterized protein</fullName>
    </submittedName>
</protein>
<proteinExistence type="predicted"/>
<gene>
    <name evidence="1" type="ORF">LCGC14_1784320</name>
</gene>
<sequence>MRKSLLEMSEYKLQKLISDTYGCLNCGKALSFAILKSRFCVECNLKYSDQIRKLKKRSRQIQVVEGWNVE</sequence>
<name>A0A0F9GUE5_9ZZZZ</name>
<reference evidence="1" key="1">
    <citation type="journal article" date="2015" name="Nature">
        <title>Complex archaea that bridge the gap between prokaryotes and eukaryotes.</title>
        <authorList>
            <person name="Spang A."/>
            <person name="Saw J.H."/>
            <person name="Jorgensen S.L."/>
            <person name="Zaremba-Niedzwiedzka K."/>
            <person name="Martijn J."/>
            <person name="Lind A.E."/>
            <person name="van Eijk R."/>
            <person name="Schleper C."/>
            <person name="Guy L."/>
            <person name="Ettema T.J."/>
        </authorList>
    </citation>
    <scope>NUCLEOTIDE SEQUENCE</scope>
</reference>
<dbReference type="EMBL" id="LAZR01016927">
    <property type="protein sequence ID" value="KKM02450.1"/>
    <property type="molecule type" value="Genomic_DNA"/>
</dbReference>